<dbReference type="Pfam" id="PF13927">
    <property type="entry name" value="Ig_3"/>
    <property type="match status" value="1"/>
</dbReference>
<organism evidence="6 7">
    <name type="scientific">Toxocara canis</name>
    <name type="common">Canine roundworm</name>
    <dbReference type="NCBI Taxonomy" id="6265"/>
    <lineage>
        <taxon>Eukaryota</taxon>
        <taxon>Metazoa</taxon>
        <taxon>Ecdysozoa</taxon>
        <taxon>Nematoda</taxon>
        <taxon>Chromadorea</taxon>
        <taxon>Rhabditida</taxon>
        <taxon>Spirurina</taxon>
        <taxon>Ascaridomorpha</taxon>
        <taxon>Ascaridoidea</taxon>
        <taxon>Toxocaridae</taxon>
        <taxon>Toxocara</taxon>
    </lineage>
</organism>
<dbReference type="Proteomes" id="UP000050794">
    <property type="component" value="Unassembled WGS sequence"/>
</dbReference>
<dbReference type="SMART" id="SM00408">
    <property type="entry name" value="IGc2"/>
    <property type="match status" value="1"/>
</dbReference>
<evidence type="ECO:0000256" key="3">
    <source>
        <dbReference type="ARBA" id="ARBA00023319"/>
    </source>
</evidence>
<keyword evidence="2" id="KW-1015">Disulfide bond</keyword>
<keyword evidence="6" id="KW-1185">Reference proteome</keyword>
<dbReference type="PANTHER" id="PTHR10075:SF14">
    <property type="entry name" value="CELL ADHESION MOLECULE DSCAM2-RELATED"/>
    <property type="match status" value="1"/>
</dbReference>
<reference evidence="5 6" key="2">
    <citation type="submission" date="2018-11" db="EMBL/GenBank/DDBJ databases">
        <authorList>
            <consortium name="Pathogen Informatics"/>
        </authorList>
    </citation>
    <scope>NUCLEOTIDE SEQUENCE [LARGE SCALE GENOMIC DNA]</scope>
</reference>
<dbReference type="SMART" id="SM00409">
    <property type="entry name" value="IG"/>
    <property type="match status" value="1"/>
</dbReference>
<keyword evidence="1" id="KW-0677">Repeat</keyword>
<evidence type="ECO:0000313" key="7">
    <source>
        <dbReference type="WBParaSite" id="TCNE_0000441201-mRNA-1"/>
    </source>
</evidence>
<dbReference type="InterPro" id="IPR036179">
    <property type="entry name" value="Ig-like_dom_sf"/>
</dbReference>
<dbReference type="InterPro" id="IPR003599">
    <property type="entry name" value="Ig_sub"/>
</dbReference>
<keyword evidence="3" id="KW-0393">Immunoglobulin domain</keyword>
<feature type="domain" description="Ig-like" evidence="4">
    <location>
        <begin position="1"/>
        <end position="78"/>
    </location>
</feature>
<dbReference type="InterPro" id="IPR003598">
    <property type="entry name" value="Ig_sub2"/>
</dbReference>
<dbReference type="PANTHER" id="PTHR10075">
    <property type="entry name" value="BASIGIN RELATED"/>
    <property type="match status" value="1"/>
</dbReference>
<evidence type="ECO:0000256" key="2">
    <source>
        <dbReference type="ARBA" id="ARBA00023157"/>
    </source>
</evidence>
<sequence length="86" mass="9425">MIGRGDRVVLECQVLAGNPKPKVIWYRGGREVPSYRYIQIDGGRLTIQGVQDSDAGSYTCVAQNIAGRDFGNINLDVGSKFVVMPH</sequence>
<reference evidence="7" key="1">
    <citation type="submission" date="2016-06" db="UniProtKB">
        <authorList>
            <consortium name="WormBaseParasite"/>
        </authorList>
    </citation>
    <scope>IDENTIFICATION</scope>
</reference>
<dbReference type="EMBL" id="UYWY01007423">
    <property type="protein sequence ID" value="VDM30129.1"/>
    <property type="molecule type" value="Genomic_DNA"/>
</dbReference>
<dbReference type="Gene3D" id="2.60.40.10">
    <property type="entry name" value="Immunoglobulins"/>
    <property type="match status" value="1"/>
</dbReference>
<evidence type="ECO:0000256" key="1">
    <source>
        <dbReference type="ARBA" id="ARBA00022737"/>
    </source>
</evidence>
<name>A0A183U7E2_TOXCA</name>
<gene>
    <name evidence="5" type="ORF">TCNE_LOCUS4412</name>
</gene>
<evidence type="ECO:0000313" key="6">
    <source>
        <dbReference type="Proteomes" id="UP000050794"/>
    </source>
</evidence>
<dbReference type="InterPro" id="IPR007110">
    <property type="entry name" value="Ig-like_dom"/>
</dbReference>
<dbReference type="SUPFAM" id="SSF48726">
    <property type="entry name" value="Immunoglobulin"/>
    <property type="match status" value="1"/>
</dbReference>
<dbReference type="PROSITE" id="PS50835">
    <property type="entry name" value="IG_LIKE"/>
    <property type="match status" value="1"/>
</dbReference>
<evidence type="ECO:0000259" key="4">
    <source>
        <dbReference type="PROSITE" id="PS50835"/>
    </source>
</evidence>
<dbReference type="AlphaFoldDB" id="A0A183U7E2"/>
<dbReference type="InterPro" id="IPR013783">
    <property type="entry name" value="Ig-like_fold"/>
</dbReference>
<proteinExistence type="predicted"/>
<dbReference type="FunFam" id="2.60.40.10:FF:000032">
    <property type="entry name" value="palladin isoform X1"/>
    <property type="match status" value="1"/>
</dbReference>
<evidence type="ECO:0000313" key="5">
    <source>
        <dbReference type="EMBL" id="VDM30129.1"/>
    </source>
</evidence>
<protein>
    <submittedName>
        <fullName evidence="7">Ig-like domain-containing protein</fullName>
    </submittedName>
</protein>
<dbReference type="GO" id="GO:0048468">
    <property type="term" value="P:cell development"/>
    <property type="evidence" value="ECO:0007669"/>
    <property type="project" value="UniProtKB-ARBA"/>
</dbReference>
<dbReference type="WBParaSite" id="TCNE_0000441201-mRNA-1">
    <property type="protein sequence ID" value="TCNE_0000441201-mRNA-1"/>
    <property type="gene ID" value="TCNE_0000441201"/>
</dbReference>
<accession>A0A183U7E2</accession>